<dbReference type="InterPro" id="IPR036397">
    <property type="entry name" value="RNaseH_sf"/>
</dbReference>
<dbReference type="InterPro" id="IPR041588">
    <property type="entry name" value="Integrase_H2C2"/>
</dbReference>
<dbReference type="InterPro" id="IPR050951">
    <property type="entry name" value="Retrovirus_Pol_polyprotein"/>
</dbReference>
<dbReference type="Pfam" id="PF00665">
    <property type="entry name" value="rve"/>
    <property type="match status" value="1"/>
</dbReference>
<dbReference type="Gene3D" id="3.30.420.10">
    <property type="entry name" value="Ribonuclease H-like superfamily/Ribonuclease H"/>
    <property type="match status" value="1"/>
</dbReference>
<dbReference type="InterPro" id="IPR012337">
    <property type="entry name" value="RNaseH-like_sf"/>
</dbReference>
<evidence type="ECO:0000313" key="2">
    <source>
        <dbReference type="Proteomes" id="UP001152795"/>
    </source>
</evidence>
<proteinExistence type="predicted"/>
<sequence length="378" mass="43860">MQDVPQHLHPYWCFRDDLTILDGLIMKGNRVIIPTSMRHDTLELSRLHDAHQGITSTLRRARRTVYWPKLQDDITEMVQKCDDCQRHGNKKSRIPERQIEFQGRYALVTVDYFSGFLTYDTLKVQTSEAVIKVLNSNFRKFGLPEKILSDNGPCFRSESFRRFCEQLDIGHITSSPYHHQSNGRAERAVGIVEHILKKSRSDVAITKALTTYLDTPVSDTLPSPAELFFNRRINTRLSMNMTPVPLTDQQKTGLNDKRSAHLKSTKQDQVKYMLNQPVWFTDDALDEWKPGYIDSKDSTPNAYWIINDASNRRLRRNTHDIKPRHTFIAHQRPQQTVFDSHPECHVDRESPPPAVVEQPSGWSEIPDSPPEIHHHHLR</sequence>
<organism evidence="1 2">
    <name type="scientific">Paramuricea clavata</name>
    <name type="common">Red gorgonian</name>
    <name type="synonym">Violescent sea-whip</name>
    <dbReference type="NCBI Taxonomy" id="317549"/>
    <lineage>
        <taxon>Eukaryota</taxon>
        <taxon>Metazoa</taxon>
        <taxon>Cnidaria</taxon>
        <taxon>Anthozoa</taxon>
        <taxon>Octocorallia</taxon>
        <taxon>Malacalcyonacea</taxon>
        <taxon>Plexauridae</taxon>
        <taxon>Paramuricea</taxon>
    </lineage>
</organism>
<dbReference type="GO" id="GO:0003676">
    <property type="term" value="F:nucleic acid binding"/>
    <property type="evidence" value="ECO:0007669"/>
    <property type="project" value="InterPro"/>
</dbReference>
<reference evidence="1" key="1">
    <citation type="submission" date="2020-04" db="EMBL/GenBank/DDBJ databases">
        <authorList>
            <person name="Alioto T."/>
            <person name="Alioto T."/>
            <person name="Gomez Garrido J."/>
        </authorList>
    </citation>
    <scope>NUCLEOTIDE SEQUENCE</scope>
    <source>
        <strain evidence="1">A484AB</strain>
    </source>
</reference>
<gene>
    <name evidence="1" type="ORF">PACLA_8A006747</name>
</gene>
<evidence type="ECO:0000313" key="1">
    <source>
        <dbReference type="EMBL" id="CAB4003691.1"/>
    </source>
</evidence>
<dbReference type="PANTHER" id="PTHR37984">
    <property type="entry name" value="PROTEIN CBG26694"/>
    <property type="match status" value="1"/>
</dbReference>
<dbReference type="SUPFAM" id="SSF53098">
    <property type="entry name" value="Ribonuclease H-like"/>
    <property type="match status" value="1"/>
</dbReference>
<dbReference type="Gene3D" id="1.10.340.70">
    <property type="match status" value="1"/>
</dbReference>
<dbReference type="FunFam" id="1.10.340.70:FF:000003">
    <property type="entry name" value="Protein CBG25708"/>
    <property type="match status" value="1"/>
</dbReference>
<protein>
    <submittedName>
        <fullName evidence="1">Transposon Ty3-G Gag-Pol poly</fullName>
    </submittedName>
</protein>
<name>A0A6S7IBJ0_PARCT</name>
<dbReference type="AlphaFoldDB" id="A0A6S7IBJ0"/>
<dbReference type="FunFam" id="3.30.420.10:FF:000063">
    <property type="entry name" value="Retrovirus-related Pol polyprotein from transposon 297-like Protein"/>
    <property type="match status" value="1"/>
</dbReference>
<comment type="caution">
    <text evidence="1">The sequence shown here is derived from an EMBL/GenBank/DDBJ whole genome shotgun (WGS) entry which is preliminary data.</text>
</comment>
<dbReference type="PROSITE" id="PS50994">
    <property type="entry name" value="INTEGRASE"/>
    <property type="match status" value="1"/>
</dbReference>
<dbReference type="Pfam" id="PF17921">
    <property type="entry name" value="Integrase_H2C2"/>
    <property type="match status" value="1"/>
</dbReference>
<keyword evidence="2" id="KW-1185">Reference proteome</keyword>
<accession>A0A6S7IBJ0</accession>
<dbReference type="GO" id="GO:0015074">
    <property type="term" value="P:DNA integration"/>
    <property type="evidence" value="ECO:0007669"/>
    <property type="project" value="InterPro"/>
</dbReference>
<dbReference type="OrthoDB" id="115435at2759"/>
<dbReference type="EMBL" id="CACRXK020004697">
    <property type="protein sequence ID" value="CAB4003691.1"/>
    <property type="molecule type" value="Genomic_DNA"/>
</dbReference>
<dbReference type="InterPro" id="IPR001584">
    <property type="entry name" value="Integrase_cat-core"/>
</dbReference>
<dbReference type="PANTHER" id="PTHR37984:SF5">
    <property type="entry name" value="PROTEIN NYNRIN-LIKE"/>
    <property type="match status" value="1"/>
</dbReference>
<dbReference type="Proteomes" id="UP001152795">
    <property type="component" value="Unassembled WGS sequence"/>
</dbReference>